<dbReference type="EMBL" id="MFES01000033">
    <property type="protein sequence ID" value="OGE84842.1"/>
    <property type="molecule type" value="Genomic_DNA"/>
</dbReference>
<accession>A0A1F5P4T0</accession>
<comment type="caution">
    <text evidence="1">The sequence shown here is derived from an EMBL/GenBank/DDBJ whole genome shotgun (WGS) entry which is preliminary data.</text>
</comment>
<dbReference type="Proteomes" id="UP000176786">
    <property type="component" value="Unassembled WGS sequence"/>
</dbReference>
<protein>
    <submittedName>
        <fullName evidence="1">Uncharacterized protein</fullName>
    </submittedName>
</protein>
<reference evidence="1 2" key="1">
    <citation type="journal article" date="2016" name="Nat. Commun.">
        <title>Thousands of microbial genomes shed light on interconnected biogeochemical processes in an aquifer system.</title>
        <authorList>
            <person name="Anantharaman K."/>
            <person name="Brown C.T."/>
            <person name="Hug L.A."/>
            <person name="Sharon I."/>
            <person name="Castelle C.J."/>
            <person name="Probst A.J."/>
            <person name="Thomas B.C."/>
            <person name="Singh A."/>
            <person name="Wilkins M.J."/>
            <person name="Karaoz U."/>
            <person name="Brodie E.L."/>
            <person name="Williams K.H."/>
            <person name="Hubbard S.S."/>
            <person name="Banfield J.F."/>
        </authorList>
    </citation>
    <scope>NUCLEOTIDE SEQUENCE [LARGE SCALE GENOMIC DNA]</scope>
</reference>
<dbReference type="STRING" id="1817832.A3J48_03455"/>
<proteinExistence type="predicted"/>
<evidence type="ECO:0000313" key="2">
    <source>
        <dbReference type="Proteomes" id="UP000176786"/>
    </source>
</evidence>
<gene>
    <name evidence="1" type="ORF">A3J48_03455</name>
</gene>
<dbReference type="AlphaFoldDB" id="A0A1F5P4T0"/>
<organism evidence="1 2">
    <name type="scientific">Candidatus Doudnabacteria bacterium RIFCSPHIGHO2_02_FULL_46_11</name>
    <dbReference type="NCBI Taxonomy" id="1817832"/>
    <lineage>
        <taxon>Bacteria</taxon>
        <taxon>Candidatus Doudnaibacteriota</taxon>
    </lineage>
</organism>
<sequence>MAIFTTVINDGSLNMPPGCVLKYTGILADGQLFSVYEQHGVIHLIVNDQEVKCGRLVSGSERADASQSLRSRLGRFWFPNPVMVEKGYQATVNDKPVTSWSFDFREPLGNGRS</sequence>
<name>A0A1F5P4T0_9BACT</name>
<evidence type="ECO:0000313" key="1">
    <source>
        <dbReference type="EMBL" id="OGE84842.1"/>
    </source>
</evidence>